<gene>
    <name evidence="1" type="ORF">A3207_07720</name>
</gene>
<accession>A0A8J8PHE2</accession>
<comment type="caution">
    <text evidence="1">The sequence shown here is derived from an EMBL/GenBank/DDBJ whole genome shotgun (WGS) entry which is preliminary data.</text>
</comment>
<dbReference type="EMBL" id="LVVT01000010">
    <property type="protein sequence ID" value="TQS83474.1"/>
    <property type="molecule type" value="Genomic_DNA"/>
</dbReference>
<sequence>MGSKNCLLDSFEFYRSAANFIEIVKGFGILPNKEIEDFAHRYHCALLAKYDLSSMVKMRSGYRGAQLATDVFIIEALLEISFLNEVAQSKLVSLLIFKL</sequence>
<dbReference type="AlphaFoldDB" id="A0A8J8PHE2"/>
<protein>
    <submittedName>
        <fullName evidence="1">Uncharacterized protein</fullName>
    </submittedName>
</protein>
<dbReference type="Proteomes" id="UP000752814">
    <property type="component" value="Unassembled WGS sequence"/>
</dbReference>
<name>A0A8J8PHE2_9ARCH</name>
<evidence type="ECO:0000313" key="1">
    <source>
        <dbReference type="EMBL" id="TQS83474.1"/>
    </source>
</evidence>
<organism evidence="1 2">
    <name type="scientific">Candidatus Methanomassiliicoccus intestinalis</name>
    <dbReference type="NCBI Taxonomy" id="1406512"/>
    <lineage>
        <taxon>Archaea</taxon>
        <taxon>Methanobacteriati</taxon>
        <taxon>Thermoplasmatota</taxon>
        <taxon>Thermoplasmata</taxon>
        <taxon>Methanomassiliicoccales</taxon>
        <taxon>Methanomassiliicoccaceae</taxon>
        <taxon>Methanomassiliicoccus</taxon>
    </lineage>
</organism>
<proteinExistence type="predicted"/>
<reference evidence="1" key="1">
    <citation type="submission" date="2016-03" db="EMBL/GenBank/DDBJ databases">
        <authorList>
            <person name="Borrel G."/>
            <person name="Mccann A."/>
            <person name="O'Toole P.W."/>
        </authorList>
    </citation>
    <scope>NUCLEOTIDE SEQUENCE</scope>
    <source>
        <strain evidence="1">183</strain>
    </source>
</reference>
<evidence type="ECO:0000313" key="2">
    <source>
        <dbReference type="Proteomes" id="UP000752814"/>
    </source>
</evidence>